<feature type="compositionally biased region" description="Acidic residues" evidence="1">
    <location>
        <begin position="130"/>
        <end position="144"/>
    </location>
</feature>
<feature type="region of interest" description="Disordered" evidence="1">
    <location>
        <begin position="194"/>
        <end position="213"/>
    </location>
</feature>
<evidence type="ECO:0000313" key="4">
    <source>
        <dbReference type="Proteomes" id="UP001437256"/>
    </source>
</evidence>
<dbReference type="SMART" id="SM00353">
    <property type="entry name" value="HLH"/>
    <property type="match status" value="1"/>
</dbReference>
<protein>
    <recommendedName>
        <fullName evidence="2">BHLH domain-containing protein</fullName>
    </recommendedName>
</protein>
<dbReference type="InterPro" id="IPR011598">
    <property type="entry name" value="bHLH_dom"/>
</dbReference>
<accession>A0ABR2Z7P6</accession>
<evidence type="ECO:0000256" key="1">
    <source>
        <dbReference type="SAM" id="MobiDB-lite"/>
    </source>
</evidence>
<dbReference type="PANTHER" id="PTHR46266">
    <property type="entry name" value="TRANSCRIPTION FACTOR TT8"/>
    <property type="match status" value="1"/>
</dbReference>
<proteinExistence type="predicted"/>
<gene>
    <name evidence="3" type="ORF">AAF712_016070</name>
</gene>
<feature type="compositionally biased region" description="Basic and acidic residues" evidence="1">
    <location>
        <begin position="230"/>
        <end position="246"/>
    </location>
</feature>
<feature type="compositionally biased region" description="Basic and acidic residues" evidence="1">
    <location>
        <begin position="85"/>
        <end position="101"/>
    </location>
</feature>
<dbReference type="EMBL" id="JBBXMP010000598">
    <property type="protein sequence ID" value="KAL0057293.1"/>
    <property type="molecule type" value="Genomic_DNA"/>
</dbReference>
<name>A0ABR2Z7P6_9AGAR</name>
<reference evidence="3 4" key="1">
    <citation type="submission" date="2024-05" db="EMBL/GenBank/DDBJ databases">
        <title>A draft genome resource for the thread blight pathogen Marasmius tenuissimus strain MS-2.</title>
        <authorList>
            <person name="Yulfo-Soto G.E."/>
            <person name="Baruah I.K."/>
            <person name="Amoako-Attah I."/>
            <person name="Bukari Y."/>
            <person name="Meinhardt L.W."/>
            <person name="Bailey B.A."/>
            <person name="Cohen S.P."/>
        </authorList>
    </citation>
    <scope>NUCLEOTIDE SEQUENCE [LARGE SCALE GENOMIC DNA]</scope>
    <source>
        <strain evidence="3 4">MS-2</strain>
    </source>
</reference>
<dbReference type="Pfam" id="PF00010">
    <property type="entry name" value="HLH"/>
    <property type="match status" value="1"/>
</dbReference>
<feature type="region of interest" description="Disordered" evidence="1">
    <location>
        <begin position="230"/>
        <end position="251"/>
    </location>
</feature>
<sequence>MSPVNTDLYAGSCNPSRRAKPSRLVEPSDLPLSPPESHRTLPIQPRKSQPTPPTLTAMAVDEPEPSASAPTPAKRGRKPGTMSRAARETQRKINHSIIEKARRTKINDALATLRQLVPSDFGKEKQANANEDEEDDAEEDEDGDYQDKKTKPKKTGKKEEKEREFKLEILIRTVTYMQHLIGKVKDLEEQIQNQAGGAPMPHDISASQTERKRKREEIIDIVGNADDACDASRRRLDHPSPDDHHRPPVHPRLPSISAWLPEMDPSLQISPGINPISSMSMSSVSPALRPAVSAPSISPALVPLGSIRRSPNHTHTYLPSPPSSTQFIPMTPSISMQLPSLSLGPTMSRSRRGSSTIMPATPEEENAASLLLNFRQRGSSCSPAFMPTSPVFGAGVSGVSEPFELGPRIVGVQGGERIEREREGVSATVSMVAQTPSSILGLGGR</sequence>
<evidence type="ECO:0000313" key="3">
    <source>
        <dbReference type="EMBL" id="KAL0057293.1"/>
    </source>
</evidence>
<dbReference type="SUPFAM" id="SSF47459">
    <property type="entry name" value="HLH, helix-loop-helix DNA-binding domain"/>
    <property type="match status" value="1"/>
</dbReference>
<comment type="caution">
    <text evidence="3">The sequence shown here is derived from an EMBL/GenBank/DDBJ whole genome shotgun (WGS) entry which is preliminary data.</text>
</comment>
<dbReference type="InterPro" id="IPR036638">
    <property type="entry name" value="HLH_DNA-bd_sf"/>
</dbReference>
<feature type="domain" description="BHLH" evidence="2">
    <location>
        <begin position="90"/>
        <end position="180"/>
    </location>
</feature>
<dbReference type="PROSITE" id="PS50888">
    <property type="entry name" value="BHLH"/>
    <property type="match status" value="1"/>
</dbReference>
<organism evidence="3 4">
    <name type="scientific">Marasmius tenuissimus</name>
    <dbReference type="NCBI Taxonomy" id="585030"/>
    <lineage>
        <taxon>Eukaryota</taxon>
        <taxon>Fungi</taxon>
        <taxon>Dikarya</taxon>
        <taxon>Basidiomycota</taxon>
        <taxon>Agaricomycotina</taxon>
        <taxon>Agaricomycetes</taxon>
        <taxon>Agaricomycetidae</taxon>
        <taxon>Agaricales</taxon>
        <taxon>Marasmiineae</taxon>
        <taxon>Marasmiaceae</taxon>
        <taxon>Marasmius</taxon>
    </lineage>
</organism>
<dbReference type="Gene3D" id="4.10.280.10">
    <property type="entry name" value="Helix-loop-helix DNA-binding domain"/>
    <property type="match status" value="1"/>
</dbReference>
<dbReference type="Proteomes" id="UP001437256">
    <property type="component" value="Unassembled WGS sequence"/>
</dbReference>
<feature type="region of interest" description="Disordered" evidence="1">
    <location>
        <begin position="1"/>
        <end position="162"/>
    </location>
</feature>
<evidence type="ECO:0000259" key="2">
    <source>
        <dbReference type="PROSITE" id="PS50888"/>
    </source>
</evidence>
<dbReference type="PANTHER" id="PTHR46266:SF4">
    <property type="entry name" value="TRANSCRIPTION FACTOR TT8"/>
    <property type="match status" value="1"/>
</dbReference>
<keyword evidence="4" id="KW-1185">Reference proteome</keyword>